<accession>A0A2Z6EWA9</accession>
<dbReference type="Proteomes" id="UP000282597">
    <property type="component" value="Chromosome"/>
</dbReference>
<dbReference type="EMBL" id="AP018150">
    <property type="protein sequence ID" value="BBE09764.1"/>
    <property type="molecule type" value="Genomic_DNA"/>
</dbReference>
<feature type="region of interest" description="Disordered" evidence="1">
    <location>
        <begin position="129"/>
        <end position="159"/>
    </location>
</feature>
<feature type="compositionally biased region" description="Basic and acidic residues" evidence="1">
    <location>
        <begin position="132"/>
        <end position="142"/>
    </location>
</feature>
<keyword evidence="3" id="KW-1185">Reference proteome</keyword>
<evidence type="ECO:0000256" key="1">
    <source>
        <dbReference type="SAM" id="MobiDB-lite"/>
    </source>
</evidence>
<organism evidence="2 3">
    <name type="scientific">Mycoavidus cysteinexigens</name>
    <dbReference type="NCBI Taxonomy" id="1553431"/>
    <lineage>
        <taxon>Bacteria</taxon>
        <taxon>Pseudomonadati</taxon>
        <taxon>Pseudomonadota</taxon>
        <taxon>Betaproteobacteria</taxon>
        <taxon>Burkholderiales</taxon>
        <taxon>Burkholderiaceae</taxon>
        <taxon>Mycoavidus</taxon>
    </lineage>
</organism>
<reference evidence="2 3" key="1">
    <citation type="journal article" date="2018" name="Microbes Environ.">
        <title>Comparative Genomic Insights into Endofungal Lifestyles of Two Bacterial Endosymbionts, Mycoavidus cysteinexigens and Burkholderia rhizoxinica.</title>
        <authorList>
            <person name="Sharmin D."/>
            <person name="Guo Y."/>
            <person name="Nishizawa T."/>
            <person name="Ohshima S."/>
            <person name="Sato Y."/>
            <person name="Takashima Y."/>
            <person name="Narisawa K."/>
            <person name="Ohta H."/>
        </authorList>
    </citation>
    <scope>NUCLEOTIDE SEQUENCE [LARGE SCALE GENOMIC DNA]</scope>
    <source>
        <strain evidence="2 3">B1-EB</strain>
    </source>
</reference>
<evidence type="ECO:0000313" key="3">
    <source>
        <dbReference type="Proteomes" id="UP000282597"/>
    </source>
</evidence>
<dbReference type="RefSeq" id="WP_126353993.1">
    <property type="nucleotide sequence ID" value="NZ_AP018150.1"/>
</dbReference>
<evidence type="ECO:0000313" key="2">
    <source>
        <dbReference type="EMBL" id="BBE09764.1"/>
    </source>
</evidence>
<name>A0A2Z6EWA9_9BURK</name>
<gene>
    <name evidence="2" type="ORF">MCB1EB_1603</name>
</gene>
<dbReference type="AlphaFoldDB" id="A0A2Z6EWA9"/>
<feature type="compositionally biased region" description="Polar residues" evidence="1">
    <location>
        <begin position="1"/>
        <end position="29"/>
    </location>
</feature>
<sequence>MRHISKNPSPIYPQQSVSSAGETPSSSGNMRRARSPSPLGSSPLAKRRRGEAEEAQKSNSGGFDRARFDEVDYRIDNLYEQYGITTDINSLTIDDSNSFFAEEFEATSPLYKQDGVLESDFFQSEMLCDSESQERLEERGENQSDSAENALTDLPTAHTDDWLADEDCEMSSEGESEASHAALSVNDFQAVEENTSLKRKRGRPEVWTTKLRKIAEELIEANANANPKLNGRELYDKLKAKCVANKPELACPSSESFRINYLKQGRKSPAQWTTELDAIAKEIIKANANTVPKLDKIHQHAQLKKWCNDQEPKLDCPLYEAFRRRFKKELSETHVQWTTESKKMAYDVINKNPSLSYRDQYKILKRKWEEKYPSLGLPKSIAFFNFKNRMNQQTR</sequence>
<protein>
    <submittedName>
        <fullName evidence="2">Phytoene/squalene synthetase</fullName>
    </submittedName>
</protein>
<dbReference type="KEGG" id="mcys:MCB1EB_1603"/>
<proteinExistence type="predicted"/>
<feature type="region of interest" description="Disordered" evidence="1">
    <location>
        <begin position="1"/>
        <end position="66"/>
    </location>
</feature>